<evidence type="ECO:0000256" key="7">
    <source>
        <dbReference type="ARBA" id="ARBA00023125"/>
    </source>
</evidence>
<comment type="similarity">
    <text evidence="2">Belongs to the krueppel C2H2-type zinc-finger protein family.</text>
</comment>
<evidence type="ECO:0000259" key="10">
    <source>
        <dbReference type="PROSITE" id="PS50016"/>
    </source>
</evidence>
<dbReference type="InterPro" id="IPR019787">
    <property type="entry name" value="Znf_PHD-finger"/>
</dbReference>
<dbReference type="PANTHER" id="PTHR24381">
    <property type="entry name" value="ZINC FINGER PROTEIN"/>
    <property type="match status" value="1"/>
</dbReference>
<evidence type="ECO:0000256" key="8">
    <source>
        <dbReference type="ARBA" id="ARBA00023242"/>
    </source>
</evidence>
<dbReference type="InterPro" id="IPR019786">
    <property type="entry name" value="Zinc_finger_PHD-type_CS"/>
</dbReference>
<gene>
    <name evidence="12" type="ORF">MNOR_LOCUS14199</name>
</gene>
<dbReference type="SUPFAM" id="SSF57903">
    <property type="entry name" value="FYVE/PHD zinc finger"/>
    <property type="match status" value="1"/>
</dbReference>
<organism evidence="12 13">
    <name type="scientific">Meganyctiphanes norvegica</name>
    <name type="common">Northern krill</name>
    <name type="synonym">Thysanopoda norvegica</name>
    <dbReference type="NCBI Taxonomy" id="48144"/>
    <lineage>
        <taxon>Eukaryota</taxon>
        <taxon>Metazoa</taxon>
        <taxon>Ecdysozoa</taxon>
        <taxon>Arthropoda</taxon>
        <taxon>Crustacea</taxon>
        <taxon>Multicrustacea</taxon>
        <taxon>Malacostraca</taxon>
        <taxon>Eumalacostraca</taxon>
        <taxon>Eucarida</taxon>
        <taxon>Euphausiacea</taxon>
        <taxon>Euphausiidae</taxon>
        <taxon>Meganyctiphanes</taxon>
    </lineage>
</organism>
<dbReference type="GO" id="GO:0000981">
    <property type="term" value="F:DNA-binding transcription factor activity, RNA polymerase II-specific"/>
    <property type="evidence" value="ECO:0007669"/>
    <property type="project" value="TreeGrafter"/>
</dbReference>
<sequence>MVNEHCNKCNKVLVQGEENPCSKCILVSENGDENTLDVNCGICKVIVEEDSEGLFCDVCNSWFHNYCNKTPLDYELYALLNDAPKNVKWFCDKCIWETDKWIKDVNNKQYNTSKDNDKVHAQLKSEECNDSLDLDECDPIEDSEEFIILQQKKKRMKKPNAQSIYDNIRTSSDTIATENILNLLDISPEKLSNISKEILSVKKTKHIRSKCNLCSKAFIHLEDCIAHILSFHEGVLKPYRCSVCKTVWETKKALHKHIRIHTIHKSLLQNNNVHQFKDKQFPDIKDSSHVTIKSKVSQGFGDSYKENNAEFVRVNNSIESDDDYIEDGVQYADSSDSEGSDYNPNPRKKYQCSGEKTFQCSHCKKTFAYYKGLTRHMKTHSLENPYQCRYCEKTFKIKTTLKSHLSTHTRDKPFQCIHCDKAFIHNTLLMRHIRTHTARDTGDKPYLCNHCGKAFKKNCVLKRHLRTHTGEKPYICNYCGMAFSMNDRLKFHLRIHTGEKPFLCNQCGKVFTESKGLSRHLKTHTGEKPFKCNHCDDTFRRNDQLISHLRIHTGEKPYICSHCGQGYSHNCQLKTHLLKHNEGKT</sequence>
<feature type="domain" description="C2H2-type" evidence="11">
    <location>
        <begin position="558"/>
        <end position="585"/>
    </location>
</feature>
<dbReference type="PROSITE" id="PS50157">
    <property type="entry name" value="ZINC_FINGER_C2H2_2"/>
    <property type="match status" value="9"/>
</dbReference>
<dbReference type="FunFam" id="3.30.160.60:FF:001009">
    <property type="entry name" value="Zinc finger protein 26"/>
    <property type="match status" value="1"/>
</dbReference>
<dbReference type="FunFam" id="3.30.160.60:FF:003288">
    <property type="entry name" value="Uncharacterized protein"/>
    <property type="match status" value="1"/>
</dbReference>
<dbReference type="Pfam" id="PF00628">
    <property type="entry name" value="PHD"/>
    <property type="match status" value="1"/>
</dbReference>
<dbReference type="SMART" id="SM00355">
    <property type="entry name" value="ZnF_C2H2"/>
    <property type="match status" value="10"/>
</dbReference>
<keyword evidence="13" id="KW-1185">Reference proteome</keyword>
<dbReference type="PROSITE" id="PS50016">
    <property type="entry name" value="ZF_PHD_2"/>
    <property type="match status" value="1"/>
</dbReference>
<keyword evidence="3" id="KW-0479">Metal-binding</keyword>
<accession>A0AAV2QKQ4</accession>
<dbReference type="InterPro" id="IPR013087">
    <property type="entry name" value="Znf_C2H2_type"/>
</dbReference>
<dbReference type="PANTHER" id="PTHR24381:SF445">
    <property type="entry name" value="GASTRULA ZINC FINGER PROTEIN XLCGF28.1-LIKE-RELATED"/>
    <property type="match status" value="1"/>
</dbReference>
<dbReference type="SUPFAM" id="SSF57667">
    <property type="entry name" value="beta-beta-alpha zinc fingers"/>
    <property type="match status" value="6"/>
</dbReference>
<proteinExistence type="inferred from homology"/>
<evidence type="ECO:0000256" key="2">
    <source>
        <dbReference type="ARBA" id="ARBA00006991"/>
    </source>
</evidence>
<keyword evidence="5 9" id="KW-0863">Zinc-finger</keyword>
<feature type="domain" description="PHD-type" evidence="10">
    <location>
        <begin position="37"/>
        <end position="97"/>
    </location>
</feature>
<feature type="domain" description="C2H2-type" evidence="11">
    <location>
        <begin position="358"/>
        <end position="385"/>
    </location>
</feature>
<dbReference type="FunFam" id="3.30.160.60:FF:000275">
    <property type="entry name" value="zinc finger protein 90 homolog"/>
    <property type="match status" value="1"/>
</dbReference>
<feature type="domain" description="C2H2-type" evidence="11">
    <location>
        <begin position="239"/>
        <end position="266"/>
    </location>
</feature>
<feature type="domain" description="C2H2-type" evidence="11">
    <location>
        <begin position="414"/>
        <end position="441"/>
    </location>
</feature>
<dbReference type="GO" id="GO:0000977">
    <property type="term" value="F:RNA polymerase II transcription regulatory region sequence-specific DNA binding"/>
    <property type="evidence" value="ECO:0007669"/>
    <property type="project" value="TreeGrafter"/>
</dbReference>
<evidence type="ECO:0000256" key="1">
    <source>
        <dbReference type="ARBA" id="ARBA00004123"/>
    </source>
</evidence>
<evidence type="ECO:0000256" key="9">
    <source>
        <dbReference type="PROSITE-ProRule" id="PRU00042"/>
    </source>
</evidence>
<evidence type="ECO:0000256" key="4">
    <source>
        <dbReference type="ARBA" id="ARBA00022737"/>
    </source>
</evidence>
<dbReference type="GO" id="GO:0008270">
    <property type="term" value="F:zinc ion binding"/>
    <property type="evidence" value="ECO:0007669"/>
    <property type="project" value="UniProtKB-KW"/>
</dbReference>
<dbReference type="EMBL" id="CAXKWB010008412">
    <property type="protein sequence ID" value="CAL4091028.1"/>
    <property type="molecule type" value="Genomic_DNA"/>
</dbReference>
<keyword evidence="7" id="KW-0238">DNA-binding</keyword>
<dbReference type="FunFam" id="3.30.160.60:FF:000110">
    <property type="entry name" value="Zinc finger protein-like"/>
    <property type="match status" value="1"/>
</dbReference>
<dbReference type="InterPro" id="IPR013083">
    <property type="entry name" value="Znf_RING/FYVE/PHD"/>
</dbReference>
<feature type="domain" description="C2H2-type" evidence="11">
    <location>
        <begin position="502"/>
        <end position="529"/>
    </location>
</feature>
<dbReference type="Pfam" id="PF00096">
    <property type="entry name" value="zf-C2H2"/>
    <property type="match status" value="4"/>
</dbReference>
<dbReference type="SMART" id="SM00249">
    <property type="entry name" value="PHD"/>
    <property type="match status" value="1"/>
</dbReference>
<evidence type="ECO:0000259" key="11">
    <source>
        <dbReference type="PROSITE" id="PS50157"/>
    </source>
</evidence>
<comment type="caution">
    <text evidence="12">The sequence shown here is derived from an EMBL/GenBank/DDBJ whole genome shotgun (WGS) entry which is preliminary data.</text>
</comment>
<keyword evidence="6" id="KW-0862">Zinc</keyword>
<keyword evidence="8" id="KW-0539">Nucleus</keyword>
<evidence type="ECO:0000256" key="5">
    <source>
        <dbReference type="ARBA" id="ARBA00022771"/>
    </source>
</evidence>
<evidence type="ECO:0000313" key="12">
    <source>
        <dbReference type="EMBL" id="CAL4091028.1"/>
    </source>
</evidence>
<evidence type="ECO:0000256" key="6">
    <source>
        <dbReference type="ARBA" id="ARBA00022833"/>
    </source>
</evidence>
<dbReference type="Proteomes" id="UP001497623">
    <property type="component" value="Unassembled WGS sequence"/>
</dbReference>
<dbReference type="AlphaFoldDB" id="A0AAV2QKQ4"/>
<feature type="domain" description="C2H2-type" evidence="11">
    <location>
        <begin position="530"/>
        <end position="557"/>
    </location>
</feature>
<protein>
    <submittedName>
        <fullName evidence="12">Uncharacterized protein</fullName>
    </submittedName>
</protein>
<dbReference type="PROSITE" id="PS01359">
    <property type="entry name" value="ZF_PHD_1"/>
    <property type="match status" value="1"/>
</dbReference>
<feature type="domain" description="C2H2-type" evidence="11">
    <location>
        <begin position="474"/>
        <end position="501"/>
    </location>
</feature>
<dbReference type="Gene3D" id="3.30.40.10">
    <property type="entry name" value="Zinc/RING finger domain, C3HC4 (zinc finger)"/>
    <property type="match status" value="1"/>
</dbReference>
<feature type="domain" description="C2H2-type" evidence="11">
    <location>
        <begin position="446"/>
        <end position="473"/>
    </location>
</feature>
<dbReference type="FunFam" id="3.30.160.60:FF:002343">
    <property type="entry name" value="Zinc finger protein 33A"/>
    <property type="match status" value="1"/>
</dbReference>
<dbReference type="InterPro" id="IPR011011">
    <property type="entry name" value="Znf_FYVE_PHD"/>
</dbReference>
<dbReference type="InterPro" id="IPR001965">
    <property type="entry name" value="Znf_PHD"/>
</dbReference>
<dbReference type="PROSITE" id="PS00028">
    <property type="entry name" value="ZINC_FINGER_C2H2_1"/>
    <property type="match status" value="10"/>
</dbReference>
<comment type="subcellular location">
    <subcellularLocation>
        <location evidence="1">Nucleus</location>
    </subcellularLocation>
</comment>
<evidence type="ECO:0000313" key="13">
    <source>
        <dbReference type="Proteomes" id="UP001497623"/>
    </source>
</evidence>
<keyword evidence="4" id="KW-0677">Repeat</keyword>
<dbReference type="FunFam" id="3.30.160.60:FF:000478">
    <property type="entry name" value="Zinc finger protein 133"/>
    <property type="match status" value="1"/>
</dbReference>
<reference evidence="12 13" key="1">
    <citation type="submission" date="2024-05" db="EMBL/GenBank/DDBJ databases">
        <authorList>
            <person name="Wallberg A."/>
        </authorList>
    </citation>
    <scope>NUCLEOTIDE SEQUENCE [LARGE SCALE GENOMIC DNA]</scope>
</reference>
<name>A0AAV2QKQ4_MEGNR</name>
<dbReference type="GO" id="GO:0005634">
    <property type="term" value="C:nucleus"/>
    <property type="evidence" value="ECO:0007669"/>
    <property type="project" value="UniProtKB-SubCell"/>
</dbReference>
<dbReference type="Pfam" id="PF13894">
    <property type="entry name" value="zf-C2H2_4"/>
    <property type="match status" value="2"/>
</dbReference>
<dbReference type="InterPro" id="IPR036236">
    <property type="entry name" value="Znf_C2H2_sf"/>
</dbReference>
<feature type="domain" description="C2H2-type" evidence="11">
    <location>
        <begin position="386"/>
        <end position="413"/>
    </location>
</feature>
<dbReference type="Gene3D" id="3.30.160.60">
    <property type="entry name" value="Classic Zinc Finger"/>
    <property type="match status" value="9"/>
</dbReference>
<evidence type="ECO:0000256" key="3">
    <source>
        <dbReference type="ARBA" id="ARBA00022723"/>
    </source>
</evidence>
<dbReference type="FunFam" id="3.30.160.60:FF:000446">
    <property type="entry name" value="Zinc finger protein"/>
    <property type="match status" value="1"/>
</dbReference>